<dbReference type="Proteomes" id="UP000494214">
    <property type="component" value="Unassembled WGS sequence"/>
</dbReference>
<dbReference type="Gene3D" id="1.20.1270.360">
    <property type="match status" value="1"/>
</dbReference>
<evidence type="ECO:0000313" key="2">
    <source>
        <dbReference type="Proteomes" id="UP000494214"/>
    </source>
</evidence>
<name>A0A6S6ZLF3_9BURK</name>
<reference evidence="1 2" key="1">
    <citation type="submission" date="2020-04" db="EMBL/GenBank/DDBJ databases">
        <authorList>
            <person name="De Canck E."/>
        </authorList>
    </citation>
    <scope>NUCLEOTIDE SEQUENCE [LARGE SCALE GENOMIC DNA]</scope>
    <source>
        <strain evidence="1 2">LMG 26690</strain>
    </source>
</reference>
<gene>
    <name evidence="1" type="ORF">LMG26690_01754</name>
</gene>
<sequence length="51" mass="5488">MIAETNEMECCIDSCLTCYRTCVKTAMTHCLEVGGEHVEMASSAIGKTGTQ</sequence>
<accession>A0A6S6ZLF3</accession>
<evidence type="ECO:0008006" key="3">
    <source>
        <dbReference type="Google" id="ProtNLM"/>
    </source>
</evidence>
<keyword evidence="2" id="KW-1185">Reference proteome</keyword>
<proteinExistence type="predicted"/>
<dbReference type="EMBL" id="CADIJM010000002">
    <property type="protein sequence ID" value="CAB3683977.1"/>
    <property type="molecule type" value="Genomic_DNA"/>
</dbReference>
<evidence type="ECO:0000313" key="1">
    <source>
        <dbReference type="EMBL" id="CAB3683977.1"/>
    </source>
</evidence>
<dbReference type="AlphaFoldDB" id="A0A6S6ZLF3"/>
<organism evidence="1 2">
    <name type="scientific">Achromobacter animicus</name>
    <dbReference type="NCBI Taxonomy" id="1389935"/>
    <lineage>
        <taxon>Bacteria</taxon>
        <taxon>Pseudomonadati</taxon>
        <taxon>Pseudomonadota</taxon>
        <taxon>Betaproteobacteria</taxon>
        <taxon>Burkholderiales</taxon>
        <taxon>Alcaligenaceae</taxon>
        <taxon>Achromobacter</taxon>
    </lineage>
</organism>
<protein>
    <recommendedName>
        <fullName evidence="3">Four-helix bundle copper-binding protein</fullName>
    </recommendedName>
</protein>